<proteinExistence type="predicted"/>
<sequence length="123" mass="14272">MKLLNRSAITLLARAPFAQWIAALPVDPDGMDEPLSLQELRKEGNVYLIDEVDEEADFNELLKHSWEMIFKNELTAWDEFADHWPENLSYELFLQWFECANQVMAFDVSDEVLLVAPLDKLAE</sequence>
<name>A0A1I2PQS4_9GAMM</name>
<dbReference type="Proteomes" id="UP000198623">
    <property type="component" value="Unassembled WGS sequence"/>
</dbReference>
<evidence type="ECO:0000313" key="2">
    <source>
        <dbReference type="Proteomes" id="UP000198623"/>
    </source>
</evidence>
<reference evidence="2" key="1">
    <citation type="submission" date="2016-10" db="EMBL/GenBank/DDBJ databases">
        <authorList>
            <person name="Varghese N."/>
            <person name="Submissions S."/>
        </authorList>
    </citation>
    <scope>NUCLEOTIDE SEQUENCE [LARGE SCALE GENOMIC DNA]</scope>
    <source>
        <strain evidence="2">CGMCC 1.10971</strain>
    </source>
</reference>
<protein>
    <recommendedName>
        <fullName evidence="3">VacJ</fullName>
    </recommendedName>
</protein>
<dbReference type="AlphaFoldDB" id="A0A1I2PQS4"/>
<dbReference type="STRING" id="1045558.SAMN05216175_10420"/>
<evidence type="ECO:0000313" key="1">
    <source>
        <dbReference type="EMBL" id="SFG18408.1"/>
    </source>
</evidence>
<evidence type="ECO:0008006" key="3">
    <source>
        <dbReference type="Google" id="ProtNLM"/>
    </source>
</evidence>
<accession>A0A1I2PQS4</accession>
<dbReference type="OrthoDB" id="5737962at2"/>
<keyword evidence="2" id="KW-1185">Reference proteome</keyword>
<organism evidence="1 2">
    <name type="scientific">Neptunomonas qingdaonensis</name>
    <dbReference type="NCBI Taxonomy" id="1045558"/>
    <lineage>
        <taxon>Bacteria</taxon>
        <taxon>Pseudomonadati</taxon>
        <taxon>Pseudomonadota</taxon>
        <taxon>Gammaproteobacteria</taxon>
        <taxon>Oceanospirillales</taxon>
        <taxon>Oceanospirillaceae</taxon>
        <taxon>Neptunomonas</taxon>
    </lineage>
</organism>
<dbReference type="RefSeq" id="WP_090726233.1">
    <property type="nucleotide sequence ID" value="NZ_FOOU01000004.1"/>
</dbReference>
<gene>
    <name evidence="1" type="ORF">SAMN05216175_10420</name>
</gene>
<dbReference type="EMBL" id="FOOU01000004">
    <property type="protein sequence ID" value="SFG18408.1"/>
    <property type="molecule type" value="Genomic_DNA"/>
</dbReference>